<evidence type="ECO:0000313" key="4">
    <source>
        <dbReference type="Proteomes" id="UP000003303"/>
    </source>
</evidence>
<dbReference type="EMBL" id="ACLR01000120">
    <property type="protein sequence ID" value="EEK17032.1"/>
    <property type="molecule type" value="Genomic_DNA"/>
</dbReference>
<name>C2MB99_9PORP</name>
<evidence type="ECO:0000256" key="1">
    <source>
        <dbReference type="SAM" id="Phobius"/>
    </source>
</evidence>
<sequence length="311" mass="33961">MKQRNISLSHLSDRLSDIPVPVSVRRWRQGAIAGGVLASGVAVSALALLYWLRRLRSKSYSYDTRSFDTLEIGAGVQIQINFDTVSHASLRVSYPNALRHRVKVRMSNKTLSISRLPYHNRWVPREVFAELTLPSISQLRVVGDAKVVATGCNKPETSFDLLQIGGQVEGLTIEANYAEMQLRGSAKANLYLSCKQSFIGYSGSPEIRAVLQSDGETHITATGSGRATLLGRTKTLSLTASDRSVVEANTLSVETADALLSDSAECQLHVTDQLSYTLCNESKLGLIQPPKRIAKSDVLDSATLETLDGKR</sequence>
<dbReference type="STRING" id="596327.PORUE0001_0076"/>
<dbReference type="Pfam" id="PF10988">
    <property type="entry name" value="DUF2807"/>
    <property type="match status" value="1"/>
</dbReference>
<gene>
    <name evidence="3" type="ORF">PORUE0001_0076</name>
</gene>
<keyword evidence="4" id="KW-1185">Reference proteome</keyword>
<evidence type="ECO:0000259" key="2">
    <source>
        <dbReference type="Pfam" id="PF10988"/>
    </source>
</evidence>
<feature type="transmembrane region" description="Helical" evidence="1">
    <location>
        <begin position="31"/>
        <end position="52"/>
    </location>
</feature>
<keyword evidence="1" id="KW-0812">Transmembrane</keyword>
<dbReference type="Proteomes" id="UP000003303">
    <property type="component" value="Unassembled WGS sequence"/>
</dbReference>
<protein>
    <recommendedName>
        <fullName evidence="2">Putative auto-transporter adhesin head GIN domain-containing protein</fullName>
    </recommendedName>
</protein>
<dbReference type="RefSeq" id="WP_007365177.1">
    <property type="nucleotide sequence ID" value="NZ_ACLR01000120.1"/>
</dbReference>
<dbReference type="InterPro" id="IPR021255">
    <property type="entry name" value="DUF2807"/>
</dbReference>
<dbReference type="OrthoDB" id="1014077at2"/>
<organism evidence="3 4">
    <name type="scientific">Porphyromonas uenonis 60-3</name>
    <dbReference type="NCBI Taxonomy" id="596327"/>
    <lineage>
        <taxon>Bacteria</taxon>
        <taxon>Pseudomonadati</taxon>
        <taxon>Bacteroidota</taxon>
        <taxon>Bacteroidia</taxon>
        <taxon>Bacteroidales</taxon>
        <taxon>Porphyromonadaceae</taxon>
        <taxon>Porphyromonas</taxon>
    </lineage>
</organism>
<accession>C2MB99</accession>
<comment type="caution">
    <text evidence="3">The sequence shown here is derived from an EMBL/GenBank/DDBJ whole genome shotgun (WGS) entry which is preliminary data.</text>
</comment>
<keyword evidence="1" id="KW-1133">Transmembrane helix</keyword>
<proteinExistence type="predicted"/>
<dbReference type="Gene3D" id="2.160.20.120">
    <property type="match status" value="1"/>
</dbReference>
<feature type="domain" description="Putative auto-transporter adhesin head GIN" evidence="2">
    <location>
        <begin position="67"/>
        <end position="281"/>
    </location>
</feature>
<keyword evidence="1" id="KW-0472">Membrane</keyword>
<reference evidence="3 4" key="1">
    <citation type="submission" date="2009-04" db="EMBL/GenBank/DDBJ databases">
        <authorList>
            <person name="Sebastian Y."/>
            <person name="Madupu R."/>
            <person name="Durkin A.S."/>
            <person name="Torralba M."/>
            <person name="Methe B."/>
            <person name="Sutton G.G."/>
            <person name="Strausberg R.L."/>
            <person name="Nelson K.E."/>
        </authorList>
    </citation>
    <scope>NUCLEOTIDE SEQUENCE [LARGE SCALE GENOMIC DNA]</scope>
    <source>
        <strain evidence="3 4">60-3</strain>
    </source>
</reference>
<evidence type="ECO:0000313" key="3">
    <source>
        <dbReference type="EMBL" id="EEK17032.1"/>
    </source>
</evidence>
<dbReference type="AlphaFoldDB" id="C2MB99"/>